<keyword evidence="1" id="KW-0732">Signal</keyword>
<reference evidence="3 4" key="1">
    <citation type="journal article" date="2015" name="Int. J. Syst. Evol. Microbiol.">
        <title>Flavisolibacter ginsenosidimutans sp. nov., with ginsenoside-converting activity isolated from soil used for cultivating ginseng.</title>
        <authorList>
            <person name="Zhao Y."/>
            <person name="Liu Q."/>
            <person name="Kang M.S."/>
            <person name="Jin F."/>
            <person name="Yu H."/>
            <person name="Im W.T."/>
        </authorList>
    </citation>
    <scope>NUCLEOTIDE SEQUENCE [LARGE SCALE GENOMIC DNA]</scope>
    <source>
        <strain evidence="3 4">Gsoil 636</strain>
    </source>
</reference>
<feature type="domain" description="Haem-binding" evidence="2">
    <location>
        <begin position="15"/>
        <end position="150"/>
    </location>
</feature>
<feature type="signal peptide" evidence="1">
    <location>
        <begin position="1"/>
        <end position="23"/>
    </location>
</feature>
<evidence type="ECO:0000313" key="4">
    <source>
        <dbReference type="Proteomes" id="UP000321204"/>
    </source>
</evidence>
<sequence>MKKWSKKQKILAILLLAFLAAQAIRPAKNNGSPSGPKDISTVVAVPDSVMTALKKSCYDCHSNHSDYPWWDQIAPVSWWITNHINEGKRKLNFTEFGSYPAKKQAKKLDETAELVEKGEMPLSSYLWMHADAKLSEAQKKMIVDWARAAEKTIQP</sequence>
<evidence type="ECO:0000259" key="2">
    <source>
        <dbReference type="SMART" id="SM01235"/>
    </source>
</evidence>
<dbReference type="KEGG" id="fgg:FSB75_03430"/>
<protein>
    <submittedName>
        <fullName evidence="3">Cytochrome C</fullName>
    </submittedName>
</protein>
<dbReference type="Pfam" id="PF14376">
    <property type="entry name" value="Haem_bd"/>
    <property type="match status" value="1"/>
</dbReference>
<name>A0A5B8UEY4_9BACT</name>
<keyword evidence="4" id="KW-1185">Reference proteome</keyword>
<gene>
    <name evidence="3" type="ORF">FSB75_03430</name>
</gene>
<evidence type="ECO:0000313" key="3">
    <source>
        <dbReference type="EMBL" id="QEC54992.1"/>
    </source>
</evidence>
<organism evidence="3 4">
    <name type="scientific">Flavisolibacter ginsenosidimutans</name>
    <dbReference type="NCBI Taxonomy" id="661481"/>
    <lineage>
        <taxon>Bacteria</taxon>
        <taxon>Pseudomonadati</taxon>
        <taxon>Bacteroidota</taxon>
        <taxon>Chitinophagia</taxon>
        <taxon>Chitinophagales</taxon>
        <taxon>Chitinophagaceae</taxon>
        <taxon>Flavisolibacter</taxon>
    </lineage>
</organism>
<dbReference type="OrthoDB" id="196738at2"/>
<dbReference type="Proteomes" id="UP000321204">
    <property type="component" value="Chromosome"/>
</dbReference>
<dbReference type="EMBL" id="CP042433">
    <property type="protein sequence ID" value="QEC54992.1"/>
    <property type="molecule type" value="Genomic_DNA"/>
</dbReference>
<feature type="chain" id="PRO_5023000319" evidence="1">
    <location>
        <begin position="24"/>
        <end position="155"/>
    </location>
</feature>
<proteinExistence type="predicted"/>
<accession>A0A5B8UEY4</accession>
<dbReference type="RefSeq" id="WP_146782795.1">
    <property type="nucleotide sequence ID" value="NZ_BAABIO010000006.1"/>
</dbReference>
<dbReference type="SMART" id="SM01235">
    <property type="entry name" value="Haem_bd"/>
    <property type="match status" value="1"/>
</dbReference>
<dbReference type="AlphaFoldDB" id="A0A5B8UEY4"/>
<dbReference type="InterPro" id="IPR025992">
    <property type="entry name" value="Haem-bd"/>
</dbReference>
<evidence type="ECO:0000256" key="1">
    <source>
        <dbReference type="SAM" id="SignalP"/>
    </source>
</evidence>